<keyword evidence="3" id="KW-1185">Reference proteome</keyword>
<dbReference type="RefSeq" id="WP_203939708.1">
    <property type="nucleotide sequence ID" value="NZ_BAAAGJ010000005.1"/>
</dbReference>
<dbReference type="AlphaFoldDB" id="A0A8J4DKT5"/>
<sequence length="204" mass="22658">MIVVVTGPSAAGKTTWCRRHHPAQTVPEHAPAGAEPADPAAQAVYWCAAGCDRWAAARDLERRGGLAVCDDDPLKLHYTWSMLRAGLGDRRLWDREVAAHRSAVAAGRLGFADLYLVSVPPEPELRRRREADRTRTRRNFERHVRLAAGLREWYATLDRLSPGRTRWHLPPDGAPATDPRARREDPALLDALLDALPPADTSDN</sequence>
<evidence type="ECO:0000256" key="1">
    <source>
        <dbReference type="SAM" id="MobiDB-lite"/>
    </source>
</evidence>
<dbReference type="Proteomes" id="UP000652013">
    <property type="component" value="Unassembled WGS sequence"/>
</dbReference>
<feature type="region of interest" description="Disordered" evidence="1">
    <location>
        <begin position="164"/>
        <end position="187"/>
    </location>
</feature>
<accession>A0A8J4DKT5</accession>
<protein>
    <recommendedName>
        <fullName evidence="4">AAA domain-containing protein</fullName>
    </recommendedName>
</protein>
<dbReference type="EMBL" id="BOOY01000027">
    <property type="protein sequence ID" value="GIJ04380.1"/>
    <property type="molecule type" value="Genomic_DNA"/>
</dbReference>
<comment type="caution">
    <text evidence="2">The sequence shown here is derived from an EMBL/GenBank/DDBJ whole genome shotgun (WGS) entry which is preliminary data.</text>
</comment>
<gene>
    <name evidence="2" type="ORF">Sya03_37320</name>
</gene>
<proteinExistence type="predicted"/>
<evidence type="ECO:0000313" key="3">
    <source>
        <dbReference type="Proteomes" id="UP000652013"/>
    </source>
</evidence>
<organism evidence="2 3">
    <name type="scientific">Spirilliplanes yamanashiensis</name>
    <dbReference type="NCBI Taxonomy" id="42233"/>
    <lineage>
        <taxon>Bacteria</taxon>
        <taxon>Bacillati</taxon>
        <taxon>Actinomycetota</taxon>
        <taxon>Actinomycetes</taxon>
        <taxon>Micromonosporales</taxon>
        <taxon>Micromonosporaceae</taxon>
        <taxon>Spirilliplanes</taxon>
    </lineage>
</organism>
<dbReference type="InterPro" id="IPR027417">
    <property type="entry name" value="P-loop_NTPase"/>
</dbReference>
<name>A0A8J4DKT5_9ACTN</name>
<dbReference type="SUPFAM" id="SSF52540">
    <property type="entry name" value="P-loop containing nucleoside triphosphate hydrolases"/>
    <property type="match status" value="1"/>
</dbReference>
<evidence type="ECO:0000313" key="2">
    <source>
        <dbReference type="EMBL" id="GIJ04380.1"/>
    </source>
</evidence>
<evidence type="ECO:0008006" key="4">
    <source>
        <dbReference type="Google" id="ProtNLM"/>
    </source>
</evidence>
<reference evidence="2" key="1">
    <citation type="submission" date="2021-01" db="EMBL/GenBank/DDBJ databases">
        <title>Whole genome shotgun sequence of Spirilliplanes yamanashiensis NBRC 15828.</title>
        <authorList>
            <person name="Komaki H."/>
            <person name="Tamura T."/>
        </authorList>
    </citation>
    <scope>NUCLEOTIDE SEQUENCE</scope>
    <source>
        <strain evidence="2">NBRC 15828</strain>
    </source>
</reference>